<accession>A0AAN7UF97</accession>
<gene>
    <name evidence="2" type="ORF">RRF57_002883</name>
</gene>
<feature type="compositionally biased region" description="Basic and acidic residues" evidence="1">
    <location>
        <begin position="226"/>
        <end position="247"/>
    </location>
</feature>
<dbReference type="EMBL" id="JAWHQM010000005">
    <property type="protein sequence ID" value="KAK5627168.1"/>
    <property type="molecule type" value="Genomic_DNA"/>
</dbReference>
<keyword evidence="3" id="KW-1185">Reference proteome</keyword>
<reference evidence="2 3" key="1">
    <citation type="submission" date="2023-10" db="EMBL/GenBank/DDBJ databases">
        <title>Draft genome sequence of Xylaria bambusicola isolate GMP-LS, the root and basal stem rot pathogen of sugarcane in Indonesia.</title>
        <authorList>
            <person name="Selvaraj P."/>
            <person name="Muralishankar V."/>
            <person name="Muruganantham S."/>
            <person name="Sp S."/>
            <person name="Haryani S."/>
            <person name="Lau K.J.X."/>
            <person name="Naqvi N.I."/>
        </authorList>
    </citation>
    <scope>NUCLEOTIDE SEQUENCE [LARGE SCALE GENOMIC DNA]</scope>
    <source>
        <strain evidence="2">GMP-LS</strain>
    </source>
</reference>
<proteinExistence type="predicted"/>
<feature type="compositionally biased region" description="Basic and acidic residues" evidence="1">
    <location>
        <begin position="187"/>
        <end position="209"/>
    </location>
</feature>
<feature type="compositionally biased region" description="Basic and acidic residues" evidence="1">
    <location>
        <begin position="119"/>
        <end position="140"/>
    </location>
</feature>
<sequence>MPYHMESRKPPPPSVEDENDALAKEAGSVVSSVPSEEPPNRGDPDQYPILLPVEEHIYQHNPERRFVLVSNPSDGSSDVSDPEKKTGQQRRSTERSAEPDPEPDFYEANTCRKKVTPSSREENPKRKETRPEGEYRRSRPGDLPPIITDGGSEARLHDARRSKHSNRIDSRGDDYFSPRITSASSRPPRERAVTPEIIEHATNGRDRSYYRGGSSPEAQTRNRSAHPNDQRNHNVANDRKYKGEEPKSAQPRSPMVQKCRTSEVSKYSRRDSRESCGSSRQFAGRPSSRSSRKAPSSTYSQSDRDSSTQRSSAMLQNTKTIHSILVKMSPWYASILTADENRLYCLGKLNT</sequence>
<feature type="compositionally biased region" description="Low complexity" evidence="1">
    <location>
        <begin position="285"/>
        <end position="301"/>
    </location>
</feature>
<dbReference type="Proteomes" id="UP001305414">
    <property type="component" value="Unassembled WGS sequence"/>
</dbReference>
<evidence type="ECO:0000313" key="3">
    <source>
        <dbReference type="Proteomes" id="UP001305414"/>
    </source>
</evidence>
<name>A0AAN7UF97_9PEZI</name>
<evidence type="ECO:0000256" key="1">
    <source>
        <dbReference type="SAM" id="MobiDB-lite"/>
    </source>
</evidence>
<feature type="compositionally biased region" description="Basic and acidic residues" evidence="1">
    <location>
        <begin position="53"/>
        <end position="66"/>
    </location>
</feature>
<feature type="compositionally biased region" description="Basic and acidic residues" evidence="1">
    <location>
        <begin position="260"/>
        <end position="274"/>
    </location>
</feature>
<protein>
    <submittedName>
        <fullName evidence="2">Uncharacterized protein</fullName>
    </submittedName>
</protein>
<feature type="region of interest" description="Disordered" evidence="1">
    <location>
        <begin position="1"/>
        <end position="314"/>
    </location>
</feature>
<organism evidence="2 3">
    <name type="scientific">Xylaria bambusicola</name>
    <dbReference type="NCBI Taxonomy" id="326684"/>
    <lineage>
        <taxon>Eukaryota</taxon>
        <taxon>Fungi</taxon>
        <taxon>Dikarya</taxon>
        <taxon>Ascomycota</taxon>
        <taxon>Pezizomycotina</taxon>
        <taxon>Sordariomycetes</taxon>
        <taxon>Xylariomycetidae</taxon>
        <taxon>Xylariales</taxon>
        <taxon>Xylariaceae</taxon>
        <taxon>Xylaria</taxon>
    </lineage>
</organism>
<comment type="caution">
    <text evidence="2">The sequence shown here is derived from an EMBL/GenBank/DDBJ whole genome shotgun (WGS) entry which is preliminary data.</text>
</comment>
<feature type="compositionally biased region" description="Basic and acidic residues" evidence="1">
    <location>
        <begin position="81"/>
        <end position="98"/>
    </location>
</feature>
<dbReference type="AlphaFoldDB" id="A0AAN7UF97"/>
<feature type="compositionally biased region" description="Polar residues" evidence="1">
    <location>
        <begin position="216"/>
        <end position="225"/>
    </location>
</feature>
<evidence type="ECO:0000313" key="2">
    <source>
        <dbReference type="EMBL" id="KAK5627168.1"/>
    </source>
</evidence>
<feature type="compositionally biased region" description="Polar residues" evidence="1">
    <location>
        <begin position="70"/>
        <end position="79"/>
    </location>
</feature>
<feature type="compositionally biased region" description="Basic and acidic residues" evidence="1">
    <location>
        <begin position="166"/>
        <end position="176"/>
    </location>
</feature>